<gene>
    <name evidence="6" type="ORF">OD750_015005</name>
</gene>
<keyword evidence="7" id="KW-1185">Reference proteome</keyword>
<dbReference type="InterPro" id="IPR001173">
    <property type="entry name" value="Glyco_trans_2-like"/>
</dbReference>
<keyword evidence="6" id="KW-0328">Glycosyltransferase</keyword>
<dbReference type="GO" id="GO:0016757">
    <property type="term" value="F:glycosyltransferase activity"/>
    <property type="evidence" value="ECO:0007669"/>
    <property type="project" value="UniProtKB-KW"/>
</dbReference>
<feature type="region of interest" description="Disordered" evidence="2">
    <location>
        <begin position="742"/>
        <end position="767"/>
    </location>
</feature>
<dbReference type="RefSeq" id="WP_263541495.1">
    <property type="nucleotide sequence ID" value="NZ_JAOVZO020000018.1"/>
</dbReference>
<dbReference type="AlphaFoldDB" id="A0A9X3YM96"/>
<sequence length="767" mass="83293">MSEPIPLILNVDAISAPLTGIGVYTRELARGLSGDRAVAPLKLFSAYRWVDDVEQAFAVNRTIQSVRRVLPFRQFALEGYTKLRAELFRWNARRLRGYVLHAPNFVLMPFDGPSVATVHDISYLRYPQFHPRERVRFLERHLPPTLARADALIVDSHYVRDELVNVLGVDAAKLHVVPLGVDAAYRPRTPDELAPVLARHALAAGGYLLVVATQEPRKNLERLVEAYAQLDANVRERVPLVVVGARGWLDASLARVIEPLERKGQVRRLGFVDDADLPALYAGAFGFAFVSMYEGFGLPLVEAMASGVPVLTSNAASMPEVAGDAALLVDPLDVDAIRAGLARMVDDASWRAGAIARGLEQVKSYTWANTVAATVDVYRAAIARAANAAPALAHQRPGADAVSVPRAGVVLVNYNTADRSLRCVRSLRALAARVRLVVVDSGSRADDLKALEAGLAHEWPGAELVASPVNIGFAAGCNRAITRFLDDASVSHVLLLNNDAVAAPALGDWLCAHLDGRADADLAGGRVLKLGAAPGESGEIDSLGIAFYRSLLASNRLAAGDPFFGPTGGCALYARRVLEALRDAHGGVFDEDFFCYAEDTDVAARALLLGFTPQYSDDVLAWHEGQASSGGGFNDFVLYHGIRNSIWMAVKCVPATAVLARLPWLVALHAGVILRHSLRGKGRVVARLYRDAFFGLARMWKKRRKIQRARRIGAREFGARISARFYDQGYLRNALRELWGAPARDSSAPPPPERDAESATDRRSGLD</sequence>
<dbReference type="SUPFAM" id="SSF53756">
    <property type="entry name" value="UDP-Glycosyltransferase/glycogen phosphorylase"/>
    <property type="match status" value="1"/>
</dbReference>
<dbReference type="InterPro" id="IPR001296">
    <property type="entry name" value="Glyco_trans_1"/>
</dbReference>
<dbReference type="CDD" id="cd03809">
    <property type="entry name" value="GT4_MtfB-like"/>
    <property type="match status" value="1"/>
</dbReference>
<evidence type="ECO:0000256" key="2">
    <source>
        <dbReference type="SAM" id="MobiDB-lite"/>
    </source>
</evidence>
<dbReference type="EMBL" id="JAOVZO020000018">
    <property type="protein sequence ID" value="MDC8013850.1"/>
    <property type="molecule type" value="Genomic_DNA"/>
</dbReference>
<evidence type="ECO:0000313" key="7">
    <source>
        <dbReference type="Proteomes" id="UP001139971"/>
    </source>
</evidence>
<dbReference type="Pfam" id="PF00534">
    <property type="entry name" value="Glycos_transf_1"/>
    <property type="match status" value="1"/>
</dbReference>
<comment type="caution">
    <text evidence="6">The sequence shown here is derived from an EMBL/GenBank/DDBJ whole genome shotgun (WGS) entry which is preliminary data.</text>
</comment>
<keyword evidence="1 6" id="KW-0808">Transferase</keyword>
<reference evidence="6" key="1">
    <citation type="submission" date="2023-02" db="EMBL/GenBank/DDBJ databases">
        <title>Tahibacter soli sp. nov. isolated from soil.</title>
        <authorList>
            <person name="Baek J.H."/>
            <person name="Lee J.K."/>
            <person name="Choi D.G."/>
            <person name="Jeon C.O."/>
        </authorList>
    </citation>
    <scope>NUCLEOTIDE SEQUENCE</scope>
    <source>
        <strain evidence="6">BL</strain>
    </source>
</reference>
<dbReference type="SUPFAM" id="SSF53448">
    <property type="entry name" value="Nucleotide-diphospho-sugar transferases"/>
    <property type="match status" value="1"/>
</dbReference>
<dbReference type="PANTHER" id="PTHR46401:SF2">
    <property type="entry name" value="GLYCOSYLTRANSFERASE WBBK-RELATED"/>
    <property type="match status" value="1"/>
</dbReference>
<evidence type="ECO:0000259" key="5">
    <source>
        <dbReference type="Pfam" id="PF13439"/>
    </source>
</evidence>
<dbReference type="PANTHER" id="PTHR46401">
    <property type="entry name" value="GLYCOSYLTRANSFERASE WBBK-RELATED"/>
    <property type="match status" value="1"/>
</dbReference>
<proteinExistence type="predicted"/>
<evidence type="ECO:0000259" key="4">
    <source>
        <dbReference type="Pfam" id="PF00535"/>
    </source>
</evidence>
<evidence type="ECO:0000313" key="6">
    <source>
        <dbReference type="EMBL" id="MDC8013850.1"/>
    </source>
</evidence>
<dbReference type="GO" id="GO:0009103">
    <property type="term" value="P:lipopolysaccharide biosynthetic process"/>
    <property type="evidence" value="ECO:0007669"/>
    <property type="project" value="TreeGrafter"/>
</dbReference>
<feature type="domain" description="Glycosyl transferase family 1" evidence="3">
    <location>
        <begin position="207"/>
        <end position="349"/>
    </location>
</feature>
<dbReference type="Pfam" id="PF13439">
    <property type="entry name" value="Glyco_transf_4"/>
    <property type="match status" value="1"/>
</dbReference>
<dbReference type="Proteomes" id="UP001139971">
    <property type="component" value="Unassembled WGS sequence"/>
</dbReference>
<dbReference type="InterPro" id="IPR029044">
    <property type="entry name" value="Nucleotide-diphossugar_trans"/>
</dbReference>
<dbReference type="Pfam" id="PF00535">
    <property type="entry name" value="Glycos_transf_2"/>
    <property type="match status" value="1"/>
</dbReference>
<dbReference type="InterPro" id="IPR028098">
    <property type="entry name" value="Glyco_trans_4-like_N"/>
</dbReference>
<dbReference type="FunFam" id="3.40.50.2000:FF:000119">
    <property type="entry name" value="Glycosyl transferase group 1"/>
    <property type="match status" value="1"/>
</dbReference>
<organism evidence="6 7">
    <name type="scientific">Tahibacter soli</name>
    <dbReference type="NCBI Taxonomy" id="2983605"/>
    <lineage>
        <taxon>Bacteria</taxon>
        <taxon>Pseudomonadati</taxon>
        <taxon>Pseudomonadota</taxon>
        <taxon>Gammaproteobacteria</taxon>
        <taxon>Lysobacterales</taxon>
        <taxon>Rhodanobacteraceae</taxon>
        <taxon>Tahibacter</taxon>
    </lineage>
</organism>
<dbReference type="Gene3D" id="3.40.50.2000">
    <property type="entry name" value="Glycogen Phosphorylase B"/>
    <property type="match status" value="2"/>
</dbReference>
<feature type="compositionally biased region" description="Basic and acidic residues" evidence="2">
    <location>
        <begin position="752"/>
        <end position="767"/>
    </location>
</feature>
<feature type="domain" description="Glycosyltransferase 2-like" evidence="4">
    <location>
        <begin position="409"/>
        <end position="580"/>
    </location>
</feature>
<evidence type="ECO:0000256" key="1">
    <source>
        <dbReference type="ARBA" id="ARBA00022679"/>
    </source>
</evidence>
<feature type="domain" description="Glycosyltransferase subfamily 4-like N-terminal" evidence="5">
    <location>
        <begin position="20"/>
        <end position="183"/>
    </location>
</feature>
<name>A0A9X3YM96_9GAMM</name>
<dbReference type="Gene3D" id="3.90.550.10">
    <property type="entry name" value="Spore Coat Polysaccharide Biosynthesis Protein SpsA, Chain A"/>
    <property type="match status" value="1"/>
</dbReference>
<protein>
    <submittedName>
        <fullName evidence="6">Glycosyltransferase</fullName>
        <ecNumber evidence="6">2.4.-.-</ecNumber>
    </submittedName>
</protein>
<evidence type="ECO:0000259" key="3">
    <source>
        <dbReference type="Pfam" id="PF00534"/>
    </source>
</evidence>
<accession>A0A9X3YM96</accession>
<dbReference type="EC" id="2.4.-.-" evidence="6"/>